<comment type="caution">
    <text evidence="6">The sequence shown here is derived from an EMBL/GenBank/DDBJ whole genome shotgun (WGS) entry which is preliminary data.</text>
</comment>
<dbReference type="Pfam" id="PF16925">
    <property type="entry name" value="TetR_C_13"/>
    <property type="match status" value="1"/>
</dbReference>
<dbReference type="Gene3D" id="1.10.10.60">
    <property type="entry name" value="Homeodomain-like"/>
    <property type="match status" value="1"/>
</dbReference>
<dbReference type="Proteomes" id="UP000185596">
    <property type="component" value="Unassembled WGS sequence"/>
</dbReference>
<accession>A0A1Q8CM70</accession>
<keyword evidence="1" id="KW-0805">Transcription regulation</keyword>
<dbReference type="PRINTS" id="PR00455">
    <property type="entry name" value="HTHTETR"/>
</dbReference>
<keyword evidence="2 4" id="KW-0238">DNA-binding</keyword>
<keyword evidence="3" id="KW-0804">Transcription</keyword>
<dbReference type="InterPro" id="IPR009057">
    <property type="entry name" value="Homeodomain-like_sf"/>
</dbReference>
<dbReference type="SUPFAM" id="SSF46689">
    <property type="entry name" value="Homeodomain-like"/>
    <property type="match status" value="1"/>
</dbReference>
<dbReference type="RefSeq" id="WP_075127625.1">
    <property type="nucleotide sequence ID" value="NZ_MSIE01000041.1"/>
</dbReference>
<evidence type="ECO:0000313" key="7">
    <source>
        <dbReference type="Proteomes" id="UP000185596"/>
    </source>
</evidence>
<evidence type="ECO:0000313" key="6">
    <source>
        <dbReference type="EMBL" id="OLF15445.1"/>
    </source>
</evidence>
<protein>
    <submittedName>
        <fullName evidence="6">TetR family transcriptional regulator</fullName>
    </submittedName>
</protein>
<proteinExistence type="predicted"/>
<evidence type="ECO:0000256" key="3">
    <source>
        <dbReference type="ARBA" id="ARBA00023163"/>
    </source>
</evidence>
<dbReference type="InterPro" id="IPR001647">
    <property type="entry name" value="HTH_TetR"/>
</dbReference>
<dbReference type="Pfam" id="PF00440">
    <property type="entry name" value="TetR_N"/>
    <property type="match status" value="1"/>
</dbReference>
<sequence>MGKGEATRETILDAASRLARTVGLSGMTIGTLAASTELSKSGLYAHFRSKEALQLQVLEHAKGRFVAEVVSPALAAARGEPRVRALFDAKLRWNAQPGGCIFTSSAMELDDRPGPVRDRVVRDQRDWLDTLATVFHTGRTEGHFRADADPEQFAFELDGIMFSYHSFKRLLGDETAEARARRAFETLLDSVREAR</sequence>
<dbReference type="AlphaFoldDB" id="A0A1Q8CM70"/>
<dbReference type="InterPro" id="IPR036271">
    <property type="entry name" value="Tet_transcr_reg_TetR-rel_C_sf"/>
</dbReference>
<dbReference type="STRING" id="1912961.BU204_22040"/>
<evidence type="ECO:0000259" key="5">
    <source>
        <dbReference type="PROSITE" id="PS50977"/>
    </source>
</evidence>
<dbReference type="Gene3D" id="1.10.357.10">
    <property type="entry name" value="Tetracycline Repressor, domain 2"/>
    <property type="match status" value="1"/>
</dbReference>
<dbReference type="EMBL" id="MSIE01000041">
    <property type="protein sequence ID" value="OLF15445.1"/>
    <property type="molecule type" value="Genomic_DNA"/>
</dbReference>
<dbReference type="PANTHER" id="PTHR47506">
    <property type="entry name" value="TRANSCRIPTIONAL REGULATORY PROTEIN"/>
    <property type="match status" value="1"/>
</dbReference>
<dbReference type="GO" id="GO:0003677">
    <property type="term" value="F:DNA binding"/>
    <property type="evidence" value="ECO:0007669"/>
    <property type="project" value="UniProtKB-UniRule"/>
</dbReference>
<organism evidence="6 7">
    <name type="scientific">Actinophytocola xanthii</name>
    <dbReference type="NCBI Taxonomy" id="1912961"/>
    <lineage>
        <taxon>Bacteria</taxon>
        <taxon>Bacillati</taxon>
        <taxon>Actinomycetota</taxon>
        <taxon>Actinomycetes</taxon>
        <taxon>Pseudonocardiales</taxon>
        <taxon>Pseudonocardiaceae</taxon>
    </lineage>
</organism>
<dbReference type="SUPFAM" id="SSF48498">
    <property type="entry name" value="Tetracyclin repressor-like, C-terminal domain"/>
    <property type="match status" value="1"/>
</dbReference>
<dbReference type="PANTHER" id="PTHR47506:SF6">
    <property type="entry name" value="HTH-TYPE TRANSCRIPTIONAL REPRESSOR NEMR"/>
    <property type="match status" value="1"/>
</dbReference>
<evidence type="ECO:0000256" key="2">
    <source>
        <dbReference type="ARBA" id="ARBA00023125"/>
    </source>
</evidence>
<reference evidence="6 7" key="1">
    <citation type="submission" date="2016-12" db="EMBL/GenBank/DDBJ databases">
        <title>The draft genome sequence of Actinophytocola sp. 11-183.</title>
        <authorList>
            <person name="Wang W."/>
            <person name="Yuan L."/>
        </authorList>
    </citation>
    <scope>NUCLEOTIDE SEQUENCE [LARGE SCALE GENOMIC DNA]</scope>
    <source>
        <strain evidence="6 7">11-183</strain>
    </source>
</reference>
<feature type="DNA-binding region" description="H-T-H motif" evidence="4">
    <location>
        <begin position="28"/>
        <end position="47"/>
    </location>
</feature>
<evidence type="ECO:0000256" key="1">
    <source>
        <dbReference type="ARBA" id="ARBA00023015"/>
    </source>
</evidence>
<dbReference type="InterPro" id="IPR011075">
    <property type="entry name" value="TetR_C"/>
</dbReference>
<feature type="domain" description="HTH tetR-type" evidence="5">
    <location>
        <begin position="5"/>
        <end position="65"/>
    </location>
</feature>
<keyword evidence="7" id="KW-1185">Reference proteome</keyword>
<gene>
    <name evidence="6" type="ORF">BU204_22040</name>
</gene>
<dbReference type="OrthoDB" id="326421at2"/>
<dbReference type="PROSITE" id="PS50977">
    <property type="entry name" value="HTH_TETR_2"/>
    <property type="match status" value="1"/>
</dbReference>
<evidence type="ECO:0000256" key="4">
    <source>
        <dbReference type="PROSITE-ProRule" id="PRU00335"/>
    </source>
</evidence>
<name>A0A1Q8CM70_9PSEU</name>